<evidence type="ECO:0000313" key="2">
    <source>
        <dbReference type="Proteomes" id="UP000281474"/>
    </source>
</evidence>
<dbReference type="SUPFAM" id="SSF56399">
    <property type="entry name" value="ADP-ribosylation"/>
    <property type="match status" value="1"/>
</dbReference>
<gene>
    <name evidence="1" type="ORF">D5018_14500</name>
</gene>
<reference evidence="1 2" key="1">
    <citation type="submission" date="2018-09" db="EMBL/GenBank/DDBJ databases">
        <title>Phylogeny of the Shewanellaceae, and recommendation for two new genera, Pseudoshewanella and Parashewanella.</title>
        <authorList>
            <person name="Wang G."/>
        </authorList>
    </citation>
    <scope>NUCLEOTIDE SEQUENCE [LARGE SCALE GENOMIC DNA]</scope>
    <source>
        <strain evidence="1 2">C51</strain>
    </source>
</reference>
<accession>A0A3L8PUA0</accession>
<name>A0A3L8PUA0_9GAMM</name>
<keyword evidence="2" id="KW-1185">Reference proteome</keyword>
<organism evidence="1 2">
    <name type="scientific">Parashewanella curva</name>
    <dbReference type="NCBI Taxonomy" id="2338552"/>
    <lineage>
        <taxon>Bacteria</taxon>
        <taxon>Pseudomonadati</taxon>
        <taxon>Pseudomonadota</taxon>
        <taxon>Gammaproteobacteria</taxon>
        <taxon>Alteromonadales</taxon>
        <taxon>Shewanellaceae</taxon>
        <taxon>Parashewanella</taxon>
    </lineage>
</organism>
<dbReference type="EMBL" id="QZEI01000048">
    <property type="protein sequence ID" value="RLV58981.1"/>
    <property type="molecule type" value="Genomic_DNA"/>
</dbReference>
<dbReference type="RefSeq" id="WP_121839719.1">
    <property type="nucleotide sequence ID" value="NZ_ML014797.1"/>
</dbReference>
<protein>
    <submittedName>
        <fullName evidence="1">Uncharacterized protein</fullName>
    </submittedName>
</protein>
<comment type="caution">
    <text evidence="1">The sequence shown here is derived from an EMBL/GenBank/DDBJ whole genome shotgun (WGS) entry which is preliminary data.</text>
</comment>
<sequence length="232" mass="25905">MSATNPVSFSSYCIPPESQLSSWNFIGSQYTAKENTIKDCGLVFRGDSRPSDEIFEHGFTIRELSQTDTFHLKLKELFQTSQITQLHCEALPTTAVCASMSVAAASFFPKWDESTNVYAFRAARAVPLHETIKEIEGPNSPNKLMYIKSHEISGLSVASDVVPSRDVIGYWKVSKQNVTNTYVQSYDASFSTFHQHAPTISSKELLSISEISEKSVTVSFDKAENVIAWLWL</sequence>
<dbReference type="Proteomes" id="UP000281474">
    <property type="component" value="Unassembled WGS sequence"/>
</dbReference>
<dbReference type="Gene3D" id="3.90.210.10">
    <property type="entry name" value="Heat-Labile Enterotoxin, subunit A"/>
    <property type="match status" value="1"/>
</dbReference>
<dbReference type="AlphaFoldDB" id="A0A3L8PUA0"/>
<proteinExistence type="predicted"/>
<evidence type="ECO:0000313" key="1">
    <source>
        <dbReference type="EMBL" id="RLV58981.1"/>
    </source>
</evidence>